<dbReference type="SUPFAM" id="SSF57667">
    <property type="entry name" value="beta-beta-alpha zinc fingers"/>
    <property type="match status" value="3"/>
</dbReference>
<dbReference type="PROSITE" id="PS00028">
    <property type="entry name" value="ZINC_FINGER_C2H2_1"/>
    <property type="match status" value="5"/>
</dbReference>
<reference evidence="11" key="1">
    <citation type="submission" date="2025-04" db="UniProtKB">
        <authorList>
            <consortium name="RefSeq"/>
        </authorList>
    </citation>
    <scope>IDENTIFICATION</scope>
    <source>
        <tissue evidence="11">Sperm</tissue>
    </source>
</reference>
<dbReference type="FunFam" id="3.30.160.60:FF:000538">
    <property type="entry name" value="zinc finger protein 853"/>
    <property type="match status" value="1"/>
</dbReference>
<dbReference type="GO" id="GO:0005634">
    <property type="term" value="C:nucleus"/>
    <property type="evidence" value="ECO:0007669"/>
    <property type="project" value="UniProtKB-SubCell"/>
</dbReference>
<evidence type="ECO:0000313" key="10">
    <source>
        <dbReference type="Proteomes" id="UP001318040"/>
    </source>
</evidence>
<evidence type="ECO:0000256" key="7">
    <source>
        <dbReference type="ARBA" id="ARBA00023242"/>
    </source>
</evidence>
<protein>
    <submittedName>
        <fullName evidence="11 12">Zinc finger protein 226-like</fullName>
    </submittedName>
</protein>
<dbReference type="FunFam" id="3.30.160.60:FF:000052">
    <property type="entry name" value="zinc finger protein 546 isoform X1"/>
    <property type="match status" value="1"/>
</dbReference>
<dbReference type="PANTHER" id="PTHR24394:SF29">
    <property type="entry name" value="MYONEURIN"/>
    <property type="match status" value="1"/>
</dbReference>
<comment type="similarity">
    <text evidence="2">Belongs to the krueppel C2H2-type zinc-finger protein family.</text>
</comment>
<dbReference type="PROSITE" id="PS50157">
    <property type="entry name" value="ZINC_FINGER_C2H2_2"/>
    <property type="match status" value="5"/>
</dbReference>
<sequence length="494" mass="53787">MACAVAVPLPEPSGDFPAWLEAQGVNEEVARAMDSELGIRDYGVLRACVGDGLVRAELLAAARDRLPFGFYAVLRQVVKALRGAEHHDAGTSRWDDATASSPCGDVTLGGLVDVLLALFSGLSRELLLSARRLGEWDGLTHPTGLSATGAGSPEDVGLGAMDDQECSDEGFTLITRAAAPMDAVDFGVCAGEGEAEEPKLLSDELLQRDQLMTIKVETCADLAEQSLASGVDDSGFSRKERVVKAESYDGNKHSRDRPRLLIADVKSLQAAQANPPLVDNFLRFPRTHQPAADVRRGNKAAAATCTPEQLAMGPALDWEAVGKDVASPPATYRGCSVADDDPLAIVPACHSCRICGKTFSMRRNLTHHQRMHTGERPHRCKVCGQEFSRVDTLKRHERTHTGERPYRCKVCGQDFPLPGTLKRHQRKHTGEKPYRCGTCGQTFAWKNVLKDHERTHTGEKPFRCDVCGRAFTQSSSLKFHQRKHMGAFAPVAII</sequence>
<keyword evidence="10" id="KW-1185">Reference proteome</keyword>
<evidence type="ECO:0000259" key="9">
    <source>
        <dbReference type="PROSITE" id="PS50157"/>
    </source>
</evidence>
<evidence type="ECO:0000256" key="5">
    <source>
        <dbReference type="ARBA" id="ARBA00022771"/>
    </source>
</evidence>
<dbReference type="InterPro" id="IPR013087">
    <property type="entry name" value="Znf_C2H2_type"/>
</dbReference>
<dbReference type="FunFam" id="3.30.160.60:FF:003288">
    <property type="entry name" value="Uncharacterized protein"/>
    <property type="match status" value="1"/>
</dbReference>
<evidence type="ECO:0000256" key="2">
    <source>
        <dbReference type="ARBA" id="ARBA00006991"/>
    </source>
</evidence>
<organism evidence="10 11">
    <name type="scientific">Petromyzon marinus</name>
    <name type="common">Sea lamprey</name>
    <dbReference type="NCBI Taxonomy" id="7757"/>
    <lineage>
        <taxon>Eukaryota</taxon>
        <taxon>Metazoa</taxon>
        <taxon>Chordata</taxon>
        <taxon>Craniata</taxon>
        <taxon>Vertebrata</taxon>
        <taxon>Cyclostomata</taxon>
        <taxon>Hyperoartia</taxon>
        <taxon>Petromyzontiformes</taxon>
        <taxon>Petromyzontidae</taxon>
        <taxon>Petromyzon</taxon>
    </lineage>
</organism>
<dbReference type="RefSeq" id="XP_032810836.1">
    <property type="nucleotide sequence ID" value="XM_032954945.1"/>
</dbReference>
<feature type="domain" description="C2H2-type" evidence="9">
    <location>
        <begin position="462"/>
        <end position="489"/>
    </location>
</feature>
<keyword evidence="4" id="KW-0677">Repeat</keyword>
<dbReference type="Gene3D" id="3.30.160.60">
    <property type="entry name" value="Classic Zinc Finger"/>
    <property type="match status" value="5"/>
</dbReference>
<dbReference type="SMART" id="SM00355">
    <property type="entry name" value="ZnF_C2H2"/>
    <property type="match status" value="5"/>
</dbReference>
<keyword evidence="6" id="KW-0862">Zinc</keyword>
<reference evidence="10" key="2">
    <citation type="submission" date="2025-05" db="UniProtKB">
        <authorList>
            <consortium name="RefSeq"/>
        </authorList>
    </citation>
    <scope>NUCLEOTIDE SEQUENCE [LARGE SCALE GENOMIC DNA]</scope>
    <source>
        <tissue evidence="12">Sperm</tissue>
    </source>
</reference>
<dbReference type="PANTHER" id="PTHR24394">
    <property type="entry name" value="ZINC FINGER PROTEIN"/>
    <property type="match status" value="1"/>
</dbReference>
<feature type="domain" description="C2H2-type" evidence="9">
    <location>
        <begin position="378"/>
        <end position="405"/>
    </location>
</feature>
<dbReference type="RefSeq" id="XP_032810845.1">
    <property type="nucleotide sequence ID" value="XM_032954954.1"/>
</dbReference>
<evidence type="ECO:0000313" key="12">
    <source>
        <dbReference type="RefSeq" id="XP_032810845.1"/>
    </source>
</evidence>
<dbReference type="InterPro" id="IPR036236">
    <property type="entry name" value="Znf_C2H2_sf"/>
</dbReference>
<dbReference type="GO" id="GO:0000981">
    <property type="term" value="F:DNA-binding transcription factor activity, RNA polymerase II-specific"/>
    <property type="evidence" value="ECO:0007669"/>
    <property type="project" value="TreeGrafter"/>
</dbReference>
<keyword evidence="7" id="KW-0539">Nucleus</keyword>
<dbReference type="FunFam" id="3.30.160.60:FF:002343">
    <property type="entry name" value="Zinc finger protein 33A"/>
    <property type="match status" value="2"/>
</dbReference>
<evidence type="ECO:0000256" key="8">
    <source>
        <dbReference type="PROSITE-ProRule" id="PRU00042"/>
    </source>
</evidence>
<dbReference type="Pfam" id="PF00096">
    <property type="entry name" value="zf-C2H2"/>
    <property type="match status" value="4"/>
</dbReference>
<feature type="domain" description="C2H2-type" evidence="9">
    <location>
        <begin position="434"/>
        <end position="461"/>
    </location>
</feature>
<evidence type="ECO:0000256" key="4">
    <source>
        <dbReference type="ARBA" id="ARBA00022737"/>
    </source>
</evidence>
<evidence type="ECO:0000256" key="3">
    <source>
        <dbReference type="ARBA" id="ARBA00022723"/>
    </source>
</evidence>
<dbReference type="KEGG" id="pmrn:116942693"/>
<proteinExistence type="inferred from homology"/>
<dbReference type="AlphaFoldDB" id="A0AAJ7T3S7"/>
<keyword evidence="3" id="KW-0479">Metal-binding</keyword>
<comment type="subcellular location">
    <subcellularLocation>
        <location evidence="1">Nucleus</location>
    </subcellularLocation>
</comment>
<feature type="domain" description="C2H2-type" evidence="9">
    <location>
        <begin position="350"/>
        <end position="377"/>
    </location>
</feature>
<evidence type="ECO:0000313" key="11">
    <source>
        <dbReference type="RefSeq" id="XP_032810836.1"/>
    </source>
</evidence>
<dbReference type="Proteomes" id="UP001318040">
    <property type="component" value="Chromosome 1"/>
</dbReference>
<gene>
    <name evidence="11 12" type="primary">LOC116942693</name>
</gene>
<evidence type="ECO:0000256" key="1">
    <source>
        <dbReference type="ARBA" id="ARBA00004123"/>
    </source>
</evidence>
<feature type="domain" description="C2H2-type" evidence="9">
    <location>
        <begin position="406"/>
        <end position="433"/>
    </location>
</feature>
<keyword evidence="5 8" id="KW-0863">Zinc-finger</keyword>
<dbReference type="GO" id="GO:0008270">
    <property type="term" value="F:zinc ion binding"/>
    <property type="evidence" value="ECO:0007669"/>
    <property type="project" value="UniProtKB-KW"/>
</dbReference>
<evidence type="ECO:0000256" key="6">
    <source>
        <dbReference type="ARBA" id="ARBA00022833"/>
    </source>
</evidence>
<accession>A0AAJ7T3S7</accession>
<name>A0AAJ7T3S7_PETMA</name>